<feature type="domain" description="4Fe-4S ferredoxin-type" evidence="2">
    <location>
        <begin position="7"/>
        <end position="37"/>
    </location>
</feature>
<dbReference type="InterPro" id="IPR051460">
    <property type="entry name" value="HdrC_iron-sulfur_subunit"/>
</dbReference>
<dbReference type="AlphaFoldDB" id="A0AAX4NJ74"/>
<protein>
    <submittedName>
        <fullName evidence="3">(Fe-S)-binding protein</fullName>
    </submittedName>
</protein>
<dbReference type="GeneID" id="95968276"/>
<dbReference type="KEGG" id="omr:OXIME_001538"/>
<evidence type="ECO:0000313" key="4">
    <source>
        <dbReference type="Proteomes" id="UP001451606"/>
    </source>
</evidence>
<dbReference type="InterPro" id="IPR004017">
    <property type="entry name" value="Cys_rich_dom"/>
</dbReference>
<dbReference type="Pfam" id="PF13183">
    <property type="entry name" value="Fer4_8"/>
    <property type="match status" value="1"/>
</dbReference>
<dbReference type="Pfam" id="PF02754">
    <property type="entry name" value="CCG"/>
    <property type="match status" value="1"/>
</dbReference>
<reference evidence="3 4" key="1">
    <citation type="submission" date="2023-09" db="EMBL/GenBank/DDBJ databases">
        <authorList>
            <person name="Golyshina O.V."/>
            <person name="Lunev E.A."/>
            <person name="Bargiela R."/>
            <person name="Gaines M.C."/>
            <person name="Daum B."/>
            <person name="Bale N.J."/>
            <person name="Koenen M."/>
            <person name="Sinninghe Damst J.S."/>
            <person name="Yakimov M."/>
            <person name="Golyshin P.N."/>
        </authorList>
    </citation>
    <scope>NUCLEOTIDE SEQUENCE [LARGE SCALE GENOMIC DNA]</scope>
    <source>
        <strain evidence="3 4">M1</strain>
    </source>
</reference>
<evidence type="ECO:0000256" key="1">
    <source>
        <dbReference type="ARBA" id="ARBA00007097"/>
    </source>
</evidence>
<dbReference type="PANTHER" id="PTHR43255:SF2">
    <property type="entry name" value="HETERODISULFIDE REDUCTASE RELATED PROTEIN"/>
    <property type="match status" value="1"/>
</dbReference>
<keyword evidence="4" id="KW-1185">Reference proteome</keyword>
<dbReference type="RefSeq" id="WP_393971270.1">
    <property type="nucleotide sequence ID" value="NZ_CP133772.1"/>
</dbReference>
<comment type="similarity">
    <text evidence="1">Belongs to the HdrC family.</text>
</comment>
<organism evidence="3 4">
    <name type="scientific">Oxyplasma meridianum</name>
    <dbReference type="NCBI Taxonomy" id="3073602"/>
    <lineage>
        <taxon>Archaea</taxon>
        <taxon>Methanobacteriati</taxon>
        <taxon>Thermoplasmatota</taxon>
        <taxon>Thermoplasmata</taxon>
        <taxon>Thermoplasmatales</taxon>
        <taxon>Thermoplasmataceae</taxon>
        <taxon>Oxyplasma</taxon>
    </lineage>
</organism>
<accession>A0AAX4NJ74</accession>
<dbReference type="PANTHER" id="PTHR43255">
    <property type="entry name" value="IRON-SULFUR-BINDING OXIDOREDUCTASE FADF-RELATED-RELATED"/>
    <property type="match status" value="1"/>
</dbReference>
<sequence>MSEDLVADLQKEVENCINCGFCESVCPTYPASGYTMSKGARGRVDLGKSLLSDLIQNGRTTMDLSDSFYSCLDCFACVQVCPAGVNAGKVSHISREIIVSQKYTEMDNRKETANMIVSTTRKYHDPLGLNRKISGWAEGLTFSQRSTSLLYTGNMYQIMPYSKKLSEMSMRMGSRYTAILGRAISRRPSLIKATGLFYNREMAITMNSYLKYIADLLGKAGIEFRYMGEDEPYPGTFLYDLGYEEEFREYANQVADMFRKMGTEEIITVDPHTYDLLKNQYPVYVKNFDFKVTHYLDYMKKLKFRKVGGQVTMHEACHFSLREDPYNVPVDLVRSFSNLVLPSRSGKRTMCCGGPNDLIYPNLSEKISRERIQNLMETGSERIITACPICYANLGSEKSVVDISQFLHENVVR</sequence>
<dbReference type="GO" id="GO:0016491">
    <property type="term" value="F:oxidoreductase activity"/>
    <property type="evidence" value="ECO:0007669"/>
    <property type="project" value="UniProtKB-ARBA"/>
</dbReference>
<evidence type="ECO:0000259" key="2">
    <source>
        <dbReference type="PROSITE" id="PS51379"/>
    </source>
</evidence>
<proteinExistence type="inferred from homology"/>
<dbReference type="InterPro" id="IPR009051">
    <property type="entry name" value="Helical_ferredxn"/>
</dbReference>
<dbReference type="PROSITE" id="PS00198">
    <property type="entry name" value="4FE4S_FER_1"/>
    <property type="match status" value="2"/>
</dbReference>
<dbReference type="GO" id="GO:0051536">
    <property type="term" value="F:iron-sulfur cluster binding"/>
    <property type="evidence" value="ECO:0007669"/>
    <property type="project" value="InterPro"/>
</dbReference>
<dbReference type="GO" id="GO:0005886">
    <property type="term" value="C:plasma membrane"/>
    <property type="evidence" value="ECO:0007669"/>
    <property type="project" value="TreeGrafter"/>
</dbReference>
<dbReference type="SUPFAM" id="SSF46548">
    <property type="entry name" value="alpha-helical ferredoxin"/>
    <property type="match status" value="1"/>
</dbReference>
<dbReference type="Proteomes" id="UP001451606">
    <property type="component" value="Chromosome"/>
</dbReference>
<dbReference type="Gene3D" id="1.10.1060.10">
    <property type="entry name" value="Alpha-helical ferredoxin"/>
    <property type="match status" value="1"/>
</dbReference>
<evidence type="ECO:0000313" key="3">
    <source>
        <dbReference type="EMBL" id="WYY00947.1"/>
    </source>
</evidence>
<dbReference type="InterPro" id="IPR017900">
    <property type="entry name" value="4Fe4S_Fe_S_CS"/>
</dbReference>
<name>A0AAX4NJ74_9ARCH</name>
<gene>
    <name evidence="3" type="ORF">OXIME_001538</name>
</gene>
<dbReference type="InterPro" id="IPR017896">
    <property type="entry name" value="4Fe4S_Fe-S-bd"/>
</dbReference>
<dbReference type="EMBL" id="CP133772">
    <property type="protein sequence ID" value="WYY00947.1"/>
    <property type="molecule type" value="Genomic_DNA"/>
</dbReference>
<dbReference type="PROSITE" id="PS51379">
    <property type="entry name" value="4FE4S_FER_2"/>
    <property type="match status" value="1"/>
</dbReference>